<dbReference type="Proteomes" id="UP001055439">
    <property type="component" value="Chromosome 2"/>
</dbReference>
<dbReference type="SUPFAM" id="SSF52151">
    <property type="entry name" value="FabD/lysophospholipase-like"/>
    <property type="match status" value="1"/>
</dbReference>
<evidence type="ECO:0000313" key="14">
    <source>
        <dbReference type="Proteomes" id="UP001055439"/>
    </source>
</evidence>
<dbReference type="SMART" id="SM00490">
    <property type="entry name" value="HELICc"/>
    <property type="match status" value="2"/>
</dbReference>
<feature type="domain" description="Helicase C-terminal" evidence="11">
    <location>
        <begin position="1370"/>
        <end position="1519"/>
    </location>
</feature>
<evidence type="ECO:0000256" key="5">
    <source>
        <dbReference type="ARBA" id="ARBA00022840"/>
    </source>
</evidence>
<dbReference type="InterPro" id="IPR002641">
    <property type="entry name" value="PNPLA_dom"/>
</dbReference>
<proteinExistence type="inferred from homology"/>
<dbReference type="InterPro" id="IPR016035">
    <property type="entry name" value="Acyl_Trfase/lysoPLipase"/>
</dbReference>
<feature type="compositionally biased region" description="Gly residues" evidence="9">
    <location>
        <begin position="1551"/>
        <end position="1586"/>
    </location>
</feature>
<feature type="compositionally biased region" description="Low complexity" evidence="9">
    <location>
        <begin position="1587"/>
        <end position="1598"/>
    </location>
</feature>
<dbReference type="PANTHER" id="PTHR47959">
    <property type="entry name" value="ATP-DEPENDENT RNA HELICASE RHLE-RELATED"/>
    <property type="match status" value="1"/>
</dbReference>
<dbReference type="InterPro" id="IPR044742">
    <property type="entry name" value="DEAD/DEAH_RhlB"/>
</dbReference>
<dbReference type="GO" id="GO:0006629">
    <property type="term" value="P:lipid metabolic process"/>
    <property type="evidence" value="ECO:0007669"/>
    <property type="project" value="UniProtKB-KW"/>
</dbReference>
<dbReference type="InterPro" id="IPR014001">
    <property type="entry name" value="Helicase_ATP-bd"/>
</dbReference>
<feature type="region of interest" description="Disordered" evidence="9">
    <location>
        <begin position="1551"/>
        <end position="1673"/>
    </location>
</feature>
<comment type="function">
    <text evidence="7">Possesses non-specific lipolytic acyl hydrolase (LAH) activity. Hydrolyzes phospholipids as well as galactolipids. May play a role in disease resistance.</text>
</comment>
<organism evidence="13 14">
    <name type="scientific">Musa troglodytarum</name>
    <name type="common">fe'i banana</name>
    <dbReference type="NCBI Taxonomy" id="320322"/>
    <lineage>
        <taxon>Eukaryota</taxon>
        <taxon>Viridiplantae</taxon>
        <taxon>Streptophyta</taxon>
        <taxon>Embryophyta</taxon>
        <taxon>Tracheophyta</taxon>
        <taxon>Spermatophyta</taxon>
        <taxon>Magnoliopsida</taxon>
        <taxon>Liliopsida</taxon>
        <taxon>Zingiberales</taxon>
        <taxon>Musaceae</taxon>
        <taxon>Musa</taxon>
    </lineage>
</organism>
<feature type="domain" description="Helicase C-terminal" evidence="11">
    <location>
        <begin position="757"/>
        <end position="901"/>
    </location>
</feature>
<feature type="compositionally biased region" description="Gly residues" evidence="9">
    <location>
        <begin position="1599"/>
        <end position="1623"/>
    </location>
</feature>
<dbReference type="EMBL" id="CP097504">
    <property type="protein sequence ID" value="URD86734.1"/>
    <property type="molecule type" value="Genomic_DNA"/>
</dbReference>
<feature type="domain" description="PNPLA" evidence="12">
    <location>
        <begin position="68"/>
        <end position="264"/>
    </location>
</feature>
<sequence>MASAPALLEPGVDVDRLSYEIFSILESKFLFGYDDHKPLPLQSSPASASPVPPQPPAPRAPAGRVRILSVDGGCRPSDALLAAASLARLESFLRDPSARVADFFDVAAGSGAGGVLVAMLFTRGPDGRPLFAADEALRLFAAWSTESPSGSFGPPRKGPLGWVLRRKPGGLFRRVFGDATLRDTLKPVLVPCYDLATGAPFLFSRADAMEADGYDFRIWEVCAATCASASAPAAAVEMSSADGRTRIAAVGGGVAMGNPTAAAITHVLNNKQEFPFAAGVDDLMVLSLGSAAGVDSASGRRRPVPSAAELVRIASDGVADMVDQAIAMAFGHNRTNNYVRIQANGFELDNYSARTSNADRLICAMEERLSQRNVETLLFRGKKISDQTNVEKLEWFASELIKERERRKKSLIPVMVLKQVMTPRSSWVAASASRRALAALVSSDFSLLPPSFASASSVPSSADGLVPFFRFAQQVEFCGSQRRGIHFSAGPLGFRATDVACAEYAVDEYYEEDRGSPEGVDRGLEIVKLGISQDIVTQLANRGITKLFPIQRAVLEPAMQGQDMIGRARTGTGKTLAFGIPIMDKIIRFQAKHGCGRNPLAMVLAPTRELARQVEKEFKESSKLYTLCVYGGSPISQQMRALDYGVDVVVGTPGRIIDLLNRGALNLSDIQFVVLDEADQMLNVGFAEDVERILEKMPPKHQTMMFSATMPTWIQKLTQKYLKDPVNIDLVGDSDQKLAEGITLYSIVSDNYAKASILGPLMKEHAKGGKCIVFTQTKRDADRLAYSMGRSFGCEALHGDISQGQRERTLAGFRDGRFNILIATDVAARGLDIPNVDLVIHYELPNTTELFVHRSGRTGRAGKKGSAILIHSYEQNRLVRGIEQEIGCRFIELPRITVEGGREDMIGSMRGGRFDSNGSGRMGGSGFGRGGNYGRSRGFGDSGSHTGGGFGESGSGRFGSFGGSASGAPSRPGGSNFGRSDGFGSFSSGRSGGLGDSGAGHFGNFGSSGSGRLGFRPPDPSYCGFDHRTMNFLFRRSSSVAASASKRALAALVSSESSLLPPSFASASRVSSSVDGLVPLYKSAHQFDFCGARRREIHFSAGPLGFRATDIACAEYAVDDYCEDDRRSPEKGGDERLEIAKLGISQDIVTQLANKGITKLFPIQRAVLEPAMQGQDMIGRARTGTGKTLAFGIPIMDKIIRFQAKHGCGRNPLAMVLAPTRELARQVEKEFKESSKLYTLCVYGGSPINQQMRALNYGVDVVVGTPGRIIDLLNRGALNLSDIQFVVLDEADQMLNVGFAEDVERILDKMPPKRQTMMFSATMPTWIRKLTRRYLKDPVNIDLVGDSDQKLAEGITLYSIVSDNYAKPSILGPLIKEHAKGGKCIVFTQTKRDADRLAYSMGRSFGCEALHGDISQNQRERTLAGFRDGRFNILIATDVAARGLDIPNVDLVIHYELPNTSELFVHRSGRTGRAGKKGSAILIHSYEQNRVVRGIEQDIGCSFIELPRIKVEGSGEDMIGSMRGGRFDSYGSGRMGGSGFGRGGNYGRSHGFGGSGGRTGSFGESGSGRFGSFGGSASGAPSGGSNFGRSDYGDFGSRRSGGFGDSGTGHFGKFGGSGSGRFGSFGNSDSGRSSSFDDSSPSRSSGFGGSGRSSSFGRFGGRSNKDDGDDDWP</sequence>
<evidence type="ECO:0000256" key="8">
    <source>
        <dbReference type="PROSITE-ProRule" id="PRU01161"/>
    </source>
</evidence>
<dbReference type="InterPro" id="IPR027417">
    <property type="entry name" value="P-loop_NTPase"/>
</dbReference>
<evidence type="ECO:0000256" key="4">
    <source>
        <dbReference type="ARBA" id="ARBA00022806"/>
    </source>
</evidence>
<evidence type="ECO:0000256" key="7">
    <source>
        <dbReference type="ARBA" id="ARBA00025642"/>
    </source>
</evidence>
<comment type="similarity">
    <text evidence="1">Belongs to the DEAD box helicase family. DDX21/DDX50 subfamily.</text>
</comment>
<dbReference type="SMART" id="SM00487">
    <property type="entry name" value="DEXDc"/>
    <property type="match status" value="2"/>
</dbReference>
<dbReference type="Pfam" id="PF00271">
    <property type="entry name" value="Helicase_C"/>
    <property type="match status" value="2"/>
</dbReference>
<keyword evidence="3" id="KW-0378">Hydrolase</keyword>
<dbReference type="PROSITE" id="PS51635">
    <property type="entry name" value="PNPLA"/>
    <property type="match status" value="1"/>
</dbReference>
<comment type="caution">
    <text evidence="8">Lacks conserved residue(s) required for the propagation of feature annotation.</text>
</comment>
<keyword evidence="5" id="KW-0067">ATP-binding</keyword>
<evidence type="ECO:0000259" key="10">
    <source>
        <dbReference type="PROSITE" id="PS51192"/>
    </source>
</evidence>
<dbReference type="Gene3D" id="3.40.50.300">
    <property type="entry name" value="P-loop containing nucleotide triphosphate hydrolases"/>
    <property type="match status" value="4"/>
</dbReference>
<feature type="compositionally biased region" description="Low complexity" evidence="9">
    <location>
        <begin position="966"/>
        <end position="982"/>
    </location>
</feature>
<feature type="compositionally biased region" description="Gly residues" evidence="9">
    <location>
        <begin position="920"/>
        <end position="933"/>
    </location>
</feature>
<dbReference type="GO" id="GO:0003676">
    <property type="term" value="F:nucleic acid binding"/>
    <property type="evidence" value="ECO:0007669"/>
    <property type="project" value="InterPro"/>
</dbReference>
<dbReference type="GO" id="GO:0003724">
    <property type="term" value="F:RNA helicase activity"/>
    <property type="evidence" value="ECO:0007669"/>
    <property type="project" value="TreeGrafter"/>
</dbReference>
<feature type="domain" description="Helicase ATP-binding" evidence="10">
    <location>
        <begin position="1168"/>
        <end position="1341"/>
    </location>
</feature>
<dbReference type="PROSITE" id="PS51194">
    <property type="entry name" value="HELICASE_CTER"/>
    <property type="match status" value="2"/>
</dbReference>
<evidence type="ECO:0000256" key="1">
    <source>
        <dbReference type="ARBA" id="ARBA00006517"/>
    </source>
</evidence>
<dbReference type="EMBL" id="CP097504">
    <property type="protein sequence ID" value="URD86739.1"/>
    <property type="molecule type" value="Genomic_DNA"/>
</dbReference>
<dbReference type="Gene3D" id="3.40.1090.10">
    <property type="entry name" value="Cytosolic phospholipase A2 catalytic domain"/>
    <property type="match status" value="1"/>
</dbReference>
<dbReference type="OrthoDB" id="4255at2759"/>
<gene>
    <name evidence="13" type="ORF">MUK42_27893</name>
</gene>
<dbReference type="CDD" id="cd18787">
    <property type="entry name" value="SF2_C_DEAD"/>
    <property type="match status" value="2"/>
</dbReference>
<dbReference type="PROSITE" id="PS51192">
    <property type="entry name" value="HELICASE_ATP_BIND_1"/>
    <property type="match status" value="2"/>
</dbReference>
<dbReference type="SUPFAM" id="SSF52540">
    <property type="entry name" value="P-loop containing nucleoside triphosphate hydrolases"/>
    <property type="match status" value="2"/>
</dbReference>
<evidence type="ECO:0000259" key="11">
    <source>
        <dbReference type="PROSITE" id="PS51194"/>
    </source>
</evidence>
<protein>
    <submittedName>
        <fullName evidence="13">DEAD-box ATP-dependent RNA helicase</fullName>
    </submittedName>
</protein>
<feature type="compositionally biased region" description="Pro residues" evidence="9">
    <location>
        <begin position="50"/>
        <end position="59"/>
    </location>
</feature>
<dbReference type="PANTHER" id="PTHR47959:SF23">
    <property type="entry name" value="HELICASE ATP-BINDING DOMAIN-CONTAINING PROTEIN"/>
    <property type="match status" value="1"/>
</dbReference>
<dbReference type="InterPro" id="IPR011545">
    <property type="entry name" value="DEAD/DEAH_box_helicase_dom"/>
</dbReference>
<evidence type="ECO:0000256" key="6">
    <source>
        <dbReference type="ARBA" id="ARBA00023098"/>
    </source>
</evidence>
<dbReference type="InterPro" id="IPR050079">
    <property type="entry name" value="DEAD_box_RNA_helicase"/>
</dbReference>
<dbReference type="CDD" id="cd07199">
    <property type="entry name" value="Pat17_PNPLA8_PNPLA9_like"/>
    <property type="match status" value="1"/>
</dbReference>
<dbReference type="GO" id="GO:0005829">
    <property type="term" value="C:cytosol"/>
    <property type="evidence" value="ECO:0007669"/>
    <property type="project" value="TreeGrafter"/>
</dbReference>
<feature type="compositionally biased region" description="Low complexity" evidence="9">
    <location>
        <begin position="1624"/>
        <end position="1645"/>
    </location>
</feature>
<dbReference type="InterPro" id="IPR001650">
    <property type="entry name" value="Helicase_C-like"/>
</dbReference>
<keyword evidence="2" id="KW-0547">Nucleotide-binding</keyword>
<feature type="domain" description="Helicase ATP-binding" evidence="10">
    <location>
        <begin position="555"/>
        <end position="728"/>
    </location>
</feature>
<dbReference type="Pfam" id="PF00270">
    <property type="entry name" value="DEAD"/>
    <property type="match status" value="2"/>
</dbReference>
<dbReference type="GO" id="GO:0005524">
    <property type="term" value="F:ATP binding"/>
    <property type="evidence" value="ECO:0007669"/>
    <property type="project" value="UniProtKB-KW"/>
</dbReference>
<feature type="region of interest" description="Disordered" evidence="9">
    <location>
        <begin position="907"/>
        <end position="982"/>
    </location>
</feature>
<evidence type="ECO:0000256" key="9">
    <source>
        <dbReference type="SAM" id="MobiDB-lite"/>
    </source>
</evidence>
<keyword evidence="6" id="KW-0443">Lipid metabolism</keyword>
<dbReference type="FunFam" id="3.40.50.300:FF:001060">
    <property type="entry name" value="ATP-dependent RNA helicase RhlE"/>
    <property type="match status" value="2"/>
</dbReference>
<dbReference type="GO" id="GO:0016787">
    <property type="term" value="F:hydrolase activity"/>
    <property type="evidence" value="ECO:0007669"/>
    <property type="project" value="UniProtKB-KW"/>
</dbReference>
<evidence type="ECO:0000256" key="3">
    <source>
        <dbReference type="ARBA" id="ARBA00022801"/>
    </source>
</evidence>
<feature type="region of interest" description="Disordered" evidence="9">
    <location>
        <begin position="42"/>
        <end position="62"/>
    </location>
</feature>
<evidence type="ECO:0000256" key="2">
    <source>
        <dbReference type="ARBA" id="ARBA00022741"/>
    </source>
</evidence>
<reference evidence="13" key="1">
    <citation type="submission" date="2022-05" db="EMBL/GenBank/DDBJ databases">
        <title>The Musa troglodytarum L. genome provides insights into the mechanism of non-climacteric behaviour and enrichment of carotenoids.</title>
        <authorList>
            <person name="Wang J."/>
        </authorList>
    </citation>
    <scope>NUCLEOTIDE SEQUENCE</scope>
    <source>
        <tissue evidence="13">Leaf</tissue>
    </source>
</reference>
<evidence type="ECO:0000313" key="13">
    <source>
        <dbReference type="EMBL" id="URD86739.1"/>
    </source>
</evidence>
<name>A0A9E7EZH3_9LILI</name>
<dbReference type="CDD" id="cd00268">
    <property type="entry name" value="DEADc"/>
    <property type="match status" value="2"/>
</dbReference>
<accession>A0A9E7EZH3</accession>
<feature type="compositionally biased region" description="Gly residues" evidence="9">
    <location>
        <begin position="945"/>
        <end position="965"/>
    </location>
</feature>
<keyword evidence="4 13" id="KW-0347">Helicase</keyword>
<evidence type="ECO:0000259" key="12">
    <source>
        <dbReference type="PROSITE" id="PS51635"/>
    </source>
</evidence>
<keyword evidence="14" id="KW-1185">Reference proteome</keyword>